<dbReference type="GO" id="GO:0000155">
    <property type="term" value="F:phosphorelay sensor kinase activity"/>
    <property type="evidence" value="ECO:0007669"/>
    <property type="project" value="InterPro"/>
</dbReference>
<dbReference type="PRINTS" id="PR00344">
    <property type="entry name" value="BCTRLSENSOR"/>
</dbReference>
<dbReference type="PROSITE" id="PS50110">
    <property type="entry name" value="RESPONSE_REGULATORY"/>
    <property type="match status" value="1"/>
</dbReference>
<dbReference type="PANTHER" id="PTHR43547:SF2">
    <property type="entry name" value="HYBRID SIGNAL TRANSDUCTION HISTIDINE KINASE C"/>
    <property type="match status" value="1"/>
</dbReference>
<dbReference type="InterPro" id="IPR013656">
    <property type="entry name" value="PAS_4"/>
</dbReference>
<dbReference type="NCBIfam" id="TIGR00229">
    <property type="entry name" value="sensory_box"/>
    <property type="match status" value="2"/>
</dbReference>
<evidence type="ECO:0000259" key="9">
    <source>
        <dbReference type="PROSITE" id="PS50113"/>
    </source>
</evidence>
<dbReference type="PANTHER" id="PTHR43547">
    <property type="entry name" value="TWO-COMPONENT HISTIDINE KINASE"/>
    <property type="match status" value="1"/>
</dbReference>
<accession>A0A934VDT8</accession>
<dbReference type="InterPro" id="IPR005467">
    <property type="entry name" value="His_kinase_dom"/>
</dbReference>
<reference evidence="10" key="1">
    <citation type="submission" date="2021-01" db="EMBL/GenBank/DDBJ databases">
        <title>Modified the classification status of verrucomicrobia.</title>
        <authorList>
            <person name="Feng X."/>
        </authorList>
    </citation>
    <scope>NUCLEOTIDE SEQUENCE</scope>
    <source>
        <strain evidence="10">JCM 18052</strain>
    </source>
</reference>
<dbReference type="Pfam" id="PF08448">
    <property type="entry name" value="PAS_4"/>
    <property type="match status" value="1"/>
</dbReference>
<evidence type="ECO:0000256" key="3">
    <source>
        <dbReference type="ARBA" id="ARBA00022553"/>
    </source>
</evidence>
<organism evidence="10 11">
    <name type="scientific">Luteolibacter yonseiensis</name>
    <dbReference type="NCBI Taxonomy" id="1144680"/>
    <lineage>
        <taxon>Bacteria</taxon>
        <taxon>Pseudomonadati</taxon>
        <taxon>Verrucomicrobiota</taxon>
        <taxon>Verrucomicrobiia</taxon>
        <taxon>Verrucomicrobiales</taxon>
        <taxon>Verrucomicrobiaceae</taxon>
        <taxon>Luteolibacter</taxon>
    </lineage>
</organism>
<dbReference type="SMART" id="SM00086">
    <property type="entry name" value="PAC"/>
    <property type="match status" value="2"/>
</dbReference>
<dbReference type="SMART" id="SM00387">
    <property type="entry name" value="HATPase_c"/>
    <property type="match status" value="1"/>
</dbReference>
<proteinExistence type="predicted"/>
<dbReference type="InterPro" id="IPR001789">
    <property type="entry name" value="Sig_transdc_resp-reg_receiver"/>
</dbReference>
<dbReference type="InterPro" id="IPR036890">
    <property type="entry name" value="HATPase_C_sf"/>
</dbReference>
<dbReference type="InterPro" id="IPR003661">
    <property type="entry name" value="HisK_dim/P_dom"/>
</dbReference>
<dbReference type="EMBL" id="JAENIK010000013">
    <property type="protein sequence ID" value="MBK1818376.1"/>
    <property type="molecule type" value="Genomic_DNA"/>
</dbReference>
<dbReference type="CDD" id="cd00082">
    <property type="entry name" value="HisKA"/>
    <property type="match status" value="1"/>
</dbReference>
<dbReference type="SUPFAM" id="SSF47384">
    <property type="entry name" value="Homodimeric domain of signal transducing histidine kinase"/>
    <property type="match status" value="1"/>
</dbReference>
<dbReference type="SMART" id="SM00388">
    <property type="entry name" value="HisKA"/>
    <property type="match status" value="1"/>
</dbReference>
<dbReference type="InterPro" id="IPR036097">
    <property type="entry name" value="HisK_dim/P_sf"/>
</dbReference>
<name>A0A934VDT8_9BACT</name>
<dbReference type="Pfam" id="PF01590">
    <property type="entry name" value="GAF"/>
    <property type="match status" value="1"/>
</dbReference>
<dbReference type="SUPFAM" id="SSF52172">
    <property type="entry name" value="CheY-like"/>
    <property type="match status" value="1"/>
</dbReference>
<feature type="domain" description="PAC" evidence="9">
    <location>
        <begin position="101"/>
        <end position="153"/>
    </location>
</feature>
<dbReference type="Pfam" id="PF02518">
    <property type="entry name" value="HATPase_c"/>
    <property type="match status" value="1"/>
</dbReference>
<keyword evidence="5" id="KW-0418">Kinase</keyword>
<dbReference type="InterPro" id="IPR029016">
    <property type="entry name" value="GAF-like_dom_sf"/>
</dbReference>
<dbReference type="EC" id="2.7.13.3" evidence="2"/>
<dbReference type="Pfam" id="PF13188">
    <property type="entry name" value="PAS_8"/>
    <property type="match status" value="1"/>
</dbReference>
<dbReference type="PROSITE" id="PS50113">
    <property type="entry name" value="PAC"/>
    <property type="match status" value="2"/>
</dbReference>
<dbReference type="InterPro" id="IPR000700">
    <property type="entry name" value="PAS-assoc_C"/>
</dbReference>
<dbReference type="Gene3D" id="3.40.50.2300">
    <property type="match status" value="1"/>
</dbReference>
<dbReference type="Pfam" id="PF08447">
    <property type="entry name" value="PAS_3"/>
    <property type="match status" value="1"/>
</dbReference>
<dbReference type="InterPro" id="IPR000014">
    <property type="entry name" value="PAS"/>
</dbReference>
<dbReference type="SMART" id="SM00065">
    <property type="entry name" value="GAF"/>
    <property type="match status" value="1"/>
</dbReference>
<dbReference type="InterPro" id="IPR003018">
    <property type="entry name" value="GAF"/>
</dbReference>
<comment type="catalytic activity">
    <reaction evidence="1">
        <text>ATP + protein L-histidine = ADP + protein N-phospho-L-histidine.</text>
        <dbReference type="EC" id="2.7.13.3"/>
    </reaction>
</comment>
<keyword evidence="3 6" id="KW-0597">Phosphoprotein</keyword>
<dbReference type="SMART" id="SM00448">
    <property type="entry name" value="REC"/>
    <property type="match status" value="1"/>
</dbReference>
<evidence type="ECO:0000256" key="1">
    <source>
        <dbReference type="ARBA" id="ARBA00000085"/>
    </source>
</evidence>
<protein>
    <recommendedName>
        <fullName evidence="2">histidine kinase</fullName>
        <ecNumber evidence="2">2.7.13.3</ecNumber>
    </recommendedName>
</protein>
<dbReference type="Pfam" id="PF00072">
    <property type="entry name" value="Response_reg"/>
    <property type="match status" value="1"/>
</dbReference>
<dbReference type="Gene3D" id="3.30.450.20">
    <property type="entry name" value="PAS domain"/>
    <property type="match status" value="3"/>
</dbReference>
<dbReference type="Proteomes" id="UP000600139">
    <property type="component" value="Unassembled WGS sequence"/>
</dbReference>
<evidence type="ECO:0000313" key="10">
    <source>
        <dbReference type="EMBL" id="MBK1818376.1"/>
    </source>
</evidence>
<dbReference type="Gene3D" id="3.30.450.40">
    <property type="match status" value="1"/>
</dbReference>
<gene>
    <name evidence="10" type="ORF">JIN84_22345</name>
</gene>
<evidence type="ECO:0000256" key="5">
    <source>
        <dbReference type="ARBA" id="ARBA00022777"/>
    </source>
</evidence>
<evidence type="ECO:0000313" key="11">
    <source>
        <dbReference type="Proteomes" id="UP000600139"/>
    </source>
</evidence>
<evidence type="ECO:0000256" key="2">
    <source>
        <dbReference type="ARBA" id="ARBA00012438"/>
    </source>
</evidence>
<dbReference type="SUPFAM" id="SSF55785">
    <property type="entry name" value="PYP-like sensor domain (PAS domain)"/>
    <property type="match status" value="3"/>
</dbReference>
<evidence type="ECO:0000256" key="4">
    <source>
        <dbReference type="ARBA" id="ARBA00022679"/>
    </source>
</evidence>
<dbReference type="InterPro" id="IPR001610">
    <property type="entry name" value="PAC"/>
</dbReference>
<keyword evidence="11" id="KW-1185">Reference proteome</keyword>
<sequence>MNQDSEKARLRLTGVLFGADTTGQDTTGMSEKLLRAYVEATSDVVYRLNADWTVMAELDGRNFLLDAYSPSTTWFNDNVYAGDQEMVMGFIQKAIRTKSVFELEHRVNRVDGTVGWTYSKAVPIFDDRGEITAWFGAAADITPRKQAELNLTFLAEISQDLANLTEVDEMIATISSKIAAHFQLSRCAFVEIDEAADEATVTHDWYLGEQASLIGLYRISEYLTQEYLEAGRAGELFVVSDTETDPRTDAARLAKLGIRSFVNVPMTQNGIWRFHLSIYHSRPWNWRKDELKLIREITTRLWERLERLRAEEALRLSEIRYRTLFDSIDEGFCVIEMIYDETGKPYDYLILEVNPSFEVQTGLHDSVGRRVSEFSPDHEEYWFEIYGRVASTGEPVRFENEAKGLDGRWFDVYAFRVGGEGSRRVAALFNNVTERKKTDQALRESESFNRSIIDSSPDCIEILDLEGNLLSTRTGRTMPGIEDIGPFLNTSWIDFWKGIYRDFAFAAVESAKRTGEGKFRGFFHDRRGKPRWWDVAISPIHDDTGTTSRLLVVSRDVTDRHELEASLVARAEQLARADRSKDEFLAMLAHELRNPLAPLRNACEVLQTSAPGTPAHSTAHGIMTRQIENMSQMIDDLLDVSRITQGKIELRMEKVELETVLNAAASLARPGMEARNQRFTLTLPEEPVFLEADATRLDQVFGNLLTNASKYSPPGSNISILTELVPADWEKSAQVVIRVRDEGMGIAPELLPHIFDLFVQATRSLDRASGGLGIGLTLVRRLVELHGGTVEAFSEGPDRGSEFVVSLPVLEASRNRVKSPAPASSSDIPRRILIVDDNRDSADTMAMLQGMRGHTTYIAYNGPDALAAAGDFLPEVVLLDIGLPEMDGYEIARRLRSMSSMAGTFIVAVSGYGSDEDVKRAIAAGFNRHLVKPANLTTLREWLANLP</sequence>
<dbReference type="Gene3D" id="3.30.565.10">
    <property type="entry name" value="Histidine kinase-like ATPase, C-terminal domain"/>
    <property type="match status" value="1"/>
</dbReference>
<dbReference type="SUPFAM" id="SSF55874">
    <property type="entry name" value="ATPase domain of HSP90 chaperone/DNA topoisomerase II/histidine kinase"/>
    <property type="match status" value="1"/>
</dbReference>
<keyword evidence="4" id="KW-0808">Transferase</keyword>
<feature type="modified residue" description="4-aspartylphosphate" evidence="6">
    <location>
        <position position="880"/>
    </location>
</feature>
<dbReference type="FunFam" id="3.30.565.10:FF:000006">
    <property type="entry name" value="Sensor histidine kinase WalK"/>
    <property type="match status" value="1"/>
</dbReference>
<dbReference type="SUPFAM" id="SSF55781">
    <property type="entry name" value="GAF domain-like"/>
    <property type="match status" value="1"/>
</dbReference>
<feature type="domain" description="Histidine kinase" evidence="7">
    <location>
        <begin position="587"/>
        <end position="811"/>
    </location>
</feature>
<dbReference type="RefSeq" id="WP_200353323.1">
    <property type="nucleotide sequence ID" value="NZ_BAABHZ010000002.1"/>
</dbReference>
<evidence type="ECO:0000259" key="8">
    <source>
        <dbReference type="PROSITE" id="PS50110"/>
    </source>
</evidence>
<dbReference type="AlphaFoldDB" id="A0A934VDT8"/>
<dbReference type="InterPro" id="IPR013655">
    <property type="entry name" value="PAS_fold_3"/>
</dbReference>
<dbReference type="CDD" id="cd00075">
    <property type="entry name" value="HATPase"/>
    <property type="match status" value="1"/>
</dbReference>
<dbReference type="InterPro" id="IPR035965">
    <property type="entry name" value="PAS-like_dom_sf"/>
</dbReference>
<dbReference type="CDD" id="cd17580">
    <property type="entry name" value="REC_2_DhkD-like"/>
    <property type="match status" value="1"/>
</dbReference>
<dbReference type="InterPro" id="IPR011006">
    <property type="entry name" value="CheY-like_superfamily"/>
</dbReference>
<dbReference type="Pfam" id="PF00512">
    <property type="entry name" value="HisKA"/>
    <property type="match status" value="1"/>
</dbReference>
<dbReference type="InterPro" id="IPR004358">
    <property type="entry name" value="Sig_transdc_His_kin-like_C"/>
</dbReference>
<dbReference type="Gene3D" id="1.10.287.130">
    <property type="match status" value="1"/>
</dbReference>
<evidence type="ECO:0000256" key="6">
    <source>
        <dbReference type="PROSITE-ProRule" id="PRU00169"/>
    </source>
</evidence>
<comment type="caution">
    <text evidence="10">The sequence shown here is derived from an EMBL/GenBank/DDBJ whole genome shotgun (WGS) entry which is preliminary data.</text>
</comment>
<evidence type="ECO:0000259" key="7">
    <source>
        <dbReference type="PROSITE" id="PS50109"/>
    </source>
</evidence>
<dbReference type="InterPro" id="IPR003594">
    <property type="entry name" value="HATPase_dom"/>
</dbReference>
<feature type="domain" description="Response regulatory" evidence="8">
    <location>
        <begin position="831"/>
        <end position="947"/>
    </location>
</feature>
<dbReference type="PROSITE" id="PS50109">
    <property type="entry name" value="HIS_KIN"/>
    <property type="match status" value="1"/>
</dbReference>
<feature type="domain" description="PAC" evidence="9">
    <location>
        <begin position="513"/>
        <end position="569"/>
    </location>
</feature>